<sequence>MAALDNNNNNLPQVLILKLPPAFALFGDQFFSSEKFQFLKAYESDLPLHQFLTTQAQSVQAILSSGAAVVTADILRWMPSVRLVVATHSGLDNIDLAECRRRGIAVTNAGNVGSEDVADTAVGLLIDVLRKISSADGFVRQRLWPLKGDYPLASKVSGKRIGIVGLGKIGSGIAKRLEQFSCIISYNSRNKNPSVPYTFYSDLCELAANSDALIICCALTAQTHHLINKQVLSALGKEGVVVNIARGSVIDEQELVRFLMEGEIRGAGLDVFANEPDVPRELFGLDNVVLSPHSATFTVESFKDLQQLVVGNLEAYFSNKPLLSEVALD</sequence>
<name>A0AA39VIL8_ACESA</name>
<dbReference type="GO" id="GO:0030267">
    <property type="term" value="F:glyoxylate reductase (NADPH) activity"/>
    <property type="evidence" value="ECO:0007669"/>
    <property type="project" value="UniProtKB-ARBA"/>
</dbReference>
<reference evidence="10" key="1">
    <citation type="journal article" date="2022" name="Plant J.">
        <title>Strategies of tolerance reflected in two North American maple genomes.</title>
        <authorList>
            <person name="McEvoy S.L."/>
            <person name="Sezen U.U."/>
            <person name="Trouern-Trend A."/>
            <person name="McMahon S.M."/>
            <person name="Schaberg P.G."/>
            <person name="Yang J."/>
            <person name="Wegrzyn J.L."/>
            <person name="Swenson N.G."/>
        </authorList>
    </citation>
    <scope>NUCLEOTIDE SEQUENCE</scope>
    <source>
        <strain evidence="10">NS2018</strain>
    </source>
</reference>
<keyword evidence="3 7" id="KW-0560">Oxidoreductase</keyword>
<comment type="similarity">
    <text evidence="6">Belongs to the D-isomer specific 2-hydroxyacid dehydrogenase family. GyaR subfamily.</text>
</comment>
<dbReference type="PANTHER" id="PTHR10996:SF179">
    <property type="entry name" value="D-ISOMER SPECIFIC 2-HYDROXYACID DEHYDROGENASE FAMILY PROTEIN-RELATED"/>
    <property type="match status" value="1"/>
</dbReference>
<dbReference type="Proteomes" id="UP001168877">
    <property type="component" value="Unassembled WGS sequence"/>
</dbReference>
<dbReference type="Pfam" id="PF00389">
    <property type="entry name" value="2-Hacid_dh"/>
    <property type="match status" value="1"/>
</dbReference>
<dbReference type="InterPro" id="IPR050223">
    <property type="entry name" value="D-isomer_2-hydroxyacid_DH"/>
</dbReference>
<evidence type="ECO:0000256" key="4">
    <source>
        <dbReference type="ARBA" id="ARBA00023027"/>
    </source>
</evidence>
<dbReference type="InterPro" id="IPR006139">
    <property type="entry name" value="D-isomer_2_OHA_DH_cat_dom"/>
</dbReference>
<dbReference type="CDD" id="cd12156">
    <property type="entry name" value="HPPR"/>
    <property type="match status" value="1"/>
</dbReference>
<dbReference type="GO" id="GO:0051287">
    <property type="term" value="F:NAD binding"/>
    <property type="evidence" value="ECO:0007669"/>
    <property type="project" value="InterPro"/>
</dbReference>
<dbReference type="GO" id="GO:0005829">
    <property type="term" value="C:cytosol"/>
    <property type="evidence" value="ECO:0007669"/>
    <property type="project" value="TreeGrafter"/>
</dbReference>
<dbReference type="FunFam" id="3.40.50.720:FF:000213">
    <property type="entry name" value="Putative 2-hydroxyacid dehydrogenase"/>
    <property type="match status" value="1"/>
</dbReference>
<evidence type="ECO:0000313" key="10">
    <source>
        <dbReference type="EMBL" id="KAK0581817.1"/>
    </source>
</evidence>
<evidence type="ECO:0000256" key="1">
    <source>
        <dbReference type="ARBA" id="ARBA00022594"/>
    </source>
</evidence>
<keyword evidence="5" id="KW-0601">Photorespiration</keyword>
<evidence type="ECO:0000259" key="9">
    <source>
        <dbReference type="Pfam" id="PF02826"/>
    </source>
</evidence>
<dbReference type="SUPFAM" id="SSF51735">
    <property type="entry name" value="NAD(P)-binding Rossmann-fold domains"/>
    <property type="match status" value="1"/>
</dbReference>
<gene>
    <name evidence="10" type="ORF">LWI29_018347</name>
</gene>
<reference evidence="10" key="2">
    <citation type="submission" date="2023-06" db="EMBL/GenBank/DDBJ databases">
        <authorList>
            <person name="Swenson N.G."/>
            <person name="Wegrzyn J.L."/>
            <person name="Mcevoy S.L."/>
        </authorList>
    </citation>
    <scope>NUCLEOTIDE SEQUENCE</scope>
    <source>
        <strain evidence="10">NS2018</strain>
        <tissue evidence="10">Leaf</tissue>
    </source>
</reference>
<dbReference type="InterPro" id="IPR006140">
    <property type="entry name" value="D-isomer_DH_NAD-bd"/>
</dbReference>
<dbReference type="InterPro" id="IPR036291">
    <property type="entry name" value="NAD(P)-bd_dom_sf"/>
</dbReference>
<keyword evidence="2" id="KW-0521">NADP</keyword>
<feature type="domain" description="D-isomer specific 2-hydroxyacid dehydrogenase NAD-binding" evidence="9">
    <location>
        <begin position="122"/>
        <end position="295"/>
    </location>
</feature>
<evidence type="ECO:0000256" key="6">
    <source>
        <dbReference type="ARBA" id="ARBA00061400"/>
    </source>
</evidence>
<dbReference type="PANTHER" id="PTHR10996">
    <property type="entry name" value="2-HYDROXYACID DEHYDROGENASE-RELATED"/>
    <property type="match status" value="1"/>
</dbReference>
<keyword evidence="4" id="KW-0520">NAD</keyword>
<keyword evidence="1" id="KW-0323">Glycolate pathway</keyword>
<protein>
    <submittedName>
        <fullName evidence="10">Uncharacterized protein</fullName>
    </submittedName>
</protein>
<evidence type="ECO:0000256" key="5">
    <source>
        <dbReference type="ARBA" id="ARBA00023238"/>
    </source>
</evidence>
<dbReference type="Gene3D" id="3.40.50.720">
    <property type="entry name" value="NAD(P)-binding Rossmann-like Domain"/>
    <property type="match status" value="2"/>
</dbReference>
<feature type="domain" description="D-isomer specific 2-hydroxyacid dehydrogenase catalytic" evidence="8">
    <location>
        <begin position="52"/>
        <end position="326"/>
    </location>
</feature>
<evidence type="ECO:0000313" key="11">
    <source>
        <dbReference type="Proteomes" id="UP001168877"/>
    </source>
</evidence>
<dbReference type="SUPFAM" id="SSF52283">
    <property type="entry name" value="Formate/glycerate dehydrogenase catalytic domain-like"/>
    <property type="match status" value="1"/>
</dbReference>
<organism evidence="10 11">
    <name type="scientific">Acer saccharum</name>
    <name type="common">Sugar maple</name>
    <dbReference type="NCBI Taxonomy" id="4024"/>
    <lineage>
        <taxon>Eukaryota</taxon>
        <taxon>Viridiplantae</taxon>
        <taxon>Streptophyta</taxon>
        <taxon>Embryophyta</taxon>
        <taxon>Tracheophyta</taxon>
        <taxon>Spermatophyta</taxon>
        <taxon>Magnoliopsida</taxon>
        <taxon>eudicotyledons</taxon>
        <taxon>Gunneridae</taxon>
        <taxon>Pentapetalae</taxon>
        <taxon>rosids</taxon>
        <taxon>malvids</taxon>
        <taxon>Sapindales</taxon>
        <taxon>Sapindaceae</taxon>
        <taxon>Hippocastanoideae</taxon>
        <taxon>Acereae</taxon>
        <taxon>Acer</taxon>
    </lineage>
</organism>
<evidence type="ECO:0000256" key="2">
    <source>
        <dbReference type="ARBA" id="ARBA00022857"/>
    </source>
</evidence>
<dbReference type="Pfam" id="PF02826">
    <property type="entry name" value="2-Hacid_dh_C"/>
    <property type="match status" value="1"/>
</dbReference>
<comment type="caution">
    <text evidence="10">The sequence shown here is derived from an EMBL/GenBank/DDBJ whole genome shotgun (WGS) entry which is preliminary data.</text>
</comment>
<evidence type="ECO:0000256" key="3">
    <source>
        <dbReference type="ARBA" id="ARBA00023002"/>
    </source>
</evidence>
<proteinExistence type="inferred from homology"/>
<evidence type="ECO:0000256" key="7">
    <source>
        <dbReference type="RuleBase" id="RU003719"/>
    </source>
</evidence>
<accession>A0AA39VIL8</accession>
<dbReference type="EMBL" id="JAUESC010000384">
    <property type="protein sequence ID" value="KAK0581817.1"/>
    <property type="molecule type" value="Genomic_DNA"/>
</dbReference>
<dbReference type="GO" id="GO:0016618">
    <property type="term" value="F:hydroxypyruvate reductase [NAD(P)H] activity"/>
    <property type="evidence" value="ECO:0007669"/>
    <property type="project" value="TreeGrafter"/>
</dbReference>
<keyword evidence="11" id="KW-1185">Reference proteome</keyword>
<evidence type="ECO:0000259" key="8">
    <source>
        <dbReference type="Pfam" id="PF00389"/>
    </source>
</evidence>
<dbReference type="GO" id="GO:0009854">
    <property type="term" value="P:oxidative photosynthetic carbon pathway"/>
    <property type="evidence" value="ECO:0007669"/>
    <property type="project" value="UniProtKB-KW"/>
</dbReference>
<dbReference type="AlphaFoldDB" id="A0AA39VIL8"/>